<dbReference type="EMBL" id="JAADJF010000023">
    <property type="protein sequence ID" value="KAF4443795.1"/>
    <property type="molecule type" value="Genomic_DNA"/>
</dbReference>
<accession>A0A8H4K4X5</accession>
<organism evidence="2 3">
    <name type="scientific">Fusarium acutatum</name>
    <dbReference type="NCBI Taxonomy" id="78861"/>
    <lineage>
        <taxon>Eukaryota</taxon>
        <taxon>Fungi</taxon>
        <taxon>Dikarya</taxon>
        <taxon>Ascomycota</taxon>
        <taxon>Pezizomycotina</taxon>
        <taxon>Sordariomycetes</taxon>
        <taxon>Hypocreomycetidae</taxon>
        <taxon>Hypocreales</taxon>
        <taxon>Nectriaceae</taxon>
        <taxon>Fusarium</taxon>
        <taxon>Fusarium fujikuroi species complex</taxon>
    </lineage>
</organism>
<gene>
    <name evidence="2" type="ORF">FACUT_1076</name>
</gene>
<keyword evidence="3" id="KW-1185">Reference proteome</keyword>
<reference evidence="2 3" key="1">
    <citation type="submission" date="2020-01" db="EMBL/GenBank/DDBJ databases">
        <title>Identification and distribution of gene clusters putatively required for synthesis of sphingolipid metabolism inhibitors in phylogenetically diverse species of the filamentous fungus Fusarium.</title>
        <authorList>
            <person name="Kim H.-S."/>
            <person name="Busman M."/>
            <person name="Brown D.W."/>
            <person name="Divon H."/>
            <person name="Uhlig S."/>
            <person name="Proctor R.H."/>
        </authorList>
    </citation>
    <scope>NUCLEOTIDE SEQUENCE [LARGE SCALE GENOMIC DNA]</scope>
    <source>
        <strain evidence="2 3">NRRL 13308</strain>
    </source>
</reference>
<evidence type="ECO:0000313" key="3">
    <source>
        <dbReference type="Proteomes" id="UP000536711"/>
    </source>
</evidence>
<proteinExistence type="predicted"/>
<feature type="region of interest" description="Disordered" evidence="1">
    <location>
        <begin position="12"/>
        <end position="32"/>
    </location>
</feature>
<name>A0A8H4K4X5_9HYPO</name>
<dbReference type="OrthoDB" id="3262926at2759"/>
<evidence type="ECO:0000256" key="1">
    <source>
        <dbReference type="SAM" id="MobiDB-lite"/>
    </source>
</evidence>
<comment type="caution">
    <text evidence="2">The sequence shown here is derived from an EMBL/GenBank/DDBJ whole genome shotgun (WGS) entry which is preliminary data.</text>
</comment>
<dbReference type="AlphaFoldDB" id="A0A8H4K4X5"/>
<sequence>MSIFQALRRALTTNGPKTHGTGLPSGHTPVHTTRPFRHVPVIQNHYRGDPQLRKEQDALRLGRDVRDLDLEGDLLVLKRRLRGLGYRNSNVLNQLEAMYGASREARWAFKGMERQPNEERERKKAESLSTIIQVLPESEVSRESLQYSFNMAVSKAVSEQELETKRRHGLQASMVEVKFEERHRRKLEASRFLIKFEGPLDSTEAVSQAAGIPSPDGVAISTTDSSRKVDSFLEINAINKATIEAYLKTNPSLAKFLQLSSHATQQERVFRLTAFDIGVLAELLGDNGRYEKAVIIGGRLNYQEGDWALANRTEGRGSVVSVALQVETQEQEDMLRAYQTDTYEVVRCSIYIMVGYKGEAVPGLTLRLIEKAMD</sequence>
<evidence type="ECO:0000313" key="2">
    <source>
        <dbReference type="EMBL" id="KAF4443795.1"/>
    </source>
</evidence>
<dbReference type="Proteomes" id="UP000536711">
    <property type="component" value="Unassembled WGS sequence"/>
</dbReference>
<protein>
    <submittedName>
        <fullName evidence="2">Uncharacterized protein</fullName>
    </submittedName>
</protein>